<proteinExistence type="predicted"/>
<evidence type="ECO:0000259" key="1">
    <source>
        <dbReference type="SMART" id="SM01321"/>
    </source>
</evidence>
<dbReference type="Pfam" id="PF01797">
    <property type="entry name" value="Y1_Tnp"/>
    <property type="match status" value="1"/>
</dbReference>
<dbReference type="Proteomes" id="UP000178017">
    <property type="component" value="Unassembled WGS sequence"/>
</dbReference>
<dbReference type="GO" id="GO:0004803">
    <property type="term" value="F:transposase activity"/>
    <property type="evidence" value="ECO:0007669"/>
    <property type="project" value="InterPro"/>
</dbReference>
<evidence type="ECO:0000313" key="3">
    <source>
        <dbReference type="Proteomes" id="UP000178017"/>
    </source>
</evidence>
<dbReference type="EMBL" id="MFDO01000016">
    <property type="protein sequence ID" value="OGE65593.1"/>
    <property type="molecule type" value="Genomic_DNA"/>
</dbReference>
<accession>A0A1F5MJS2</accession>
<dbReference type="InterPro" id="IPR002686">
    <property type="entry name" value="Transposase_17"/>
</dbReference>
<reference evidence="2 3" key="1">
    <citation type="journal article" date="2016" name="Nat. Commun.">
        <title>Thousands of microbial genomes shed light on interconnected biogeochemical processes in an aquifer system.</title>
        <authorList>
            <person name="Anantharaman K."/>
            <person name="Brown C.T."/>
            <person name="Hug L.A."/>
            <person name="Sharon I."/>
            <person name="Castelle C.J."/>
            <person name="Probst A.J."/>
            <person name="Thomas B.C."/>
            <person name="Singh A."/>
            <person name="Wilkins M.J."/>
            <person name="Karaoz U."/>
            <person name="Brodie E.L."/>
            <person name="Williams K.H."/>
            <person name="Hubbard S.S."/>
            <person name="Banfield J.F."/>
        </authorList>
    </citation>
    <scope>NUCLEOTIDE SEQUENCE [LARGE SCALE GENOMIC DNA]</scope>
</reference>
<dbReference type="AlphaFoldDB" id="A0A1F5MJS2"/>
<dbReference type="PANTHER" id="PTHR34322">
    <property type="entry name" value="TRANSPOSASE, Y1_TNP DOMAIN-CONTAINING"/>
    <property type="match status" value="1"/>
</dbReference>
<dbReference type="GO" id="GO:0006313">
    <property type="term" value="P:DNA transposition"/>
    <property type="evidence" value="ECO:0007669"/>
    <property type="project" value="InterPro"/>
</dbReference>
<gene>
    <name evidence="2" type="ORF">A3B49_02150</name>
</gene>
<dbReference type="PANTHER" id="PTHR34322:SF2">
    <property type="entry name" value="TRANSPOSASE IS200-LIKE DOMAIN-CONTAINING PROTEIN"/>
    <property type="match status" value="1"/>
</dbReference>
<organism evidence="2 3">
    <name type="scientific">Candidatus Daviesbacteria bacterium RIFCSPLOWO2_01_FULL_40_24</name>
    <dbReference type="NCBI Taxonomy" id="1797787"/>
    <lineage>
        <taxon>Bacteria</taxon>
        <taxon>Candidatus Daviesiibacteriota</taxon>
    </lineage>
</organism>
<evidence type="ECO:0000313" key="2">
    <source>
        <dbReference type="EMBL" id="OGE65593.1"/>
    </source>
</evidence>
<dbReference type="SUPFAM" id="SSF143422">
    <property type="entry name" value="Transposase IS200-like"/>
    <property type="match status" value="1"/>
</dbReference>
<sequence>MSSLKLKLENNCFYHIYNIGIEERIIFEAKKDILRFQNAIEYYQNSSNPFRFSFRNKKNNIENTSAKKLVEVLVFCLMPNHFHLILKQISDNGISLFMSKLTNSYVRYFNQKSKRLGPLFKSSFKFSKLENIDELIKVSRYIHLDPLKSNIVTNLDTFPFSSYSQYVNNSAGFCNTNIILNTYNNSQEYKNFIQDQEDYQKSLEDLKSQIFE</sequence>
<dbReference type="GO" id="GO:0003677">
    <property type="term" value="F:DNA binding"/>
    <property type="evidence" value="ECO:0007669"/>
    <property type="project" value="InterPro"/>
</dbReference>
<dbReference type="InterPro" id="IPR036515">
    <property type="entry name" value="Transposase_17_sf"/>
</dbReference>
<feature type="domain" description="Transposase IS200-like" evidence="1">
    <location>
        <begin position="9"/>
        <end position="145"/>
    </location>
</feature>
<dbReference type="Gene3D" id="3.30.70.1290">
    <property type="entry name" value="Transposase IS200-like"/>
    <property type="match status" value="1"/>
</dbReference>
<comment type="caution">
    <text evidence="2">The sequence shown here is derived from an EMBL/GenBank/DDBJ whole genome shotgun (WGS) entry which is preliminary data.</text>
</comment>
<name>A0A1F5MJS2_9BACT</name>
<protein>
    <recommendedName>
        <fullName evidence="1">Transposase IS200-like domain-containing protein</fullName>
    </recommendedName>
</protein>
<dbReference type="SMART" id="SM01321">
    <property type="entry name" value="Y1_Tnp"/>
    <property type="match status" value="1"/>
</dbReference>